<evidence type="ECO:0000313" key="6">
    <source>
        <dbReference type="Proteomes" id="UP000637578"/>
    </source>
</evidence>
<keyword evidence="1" id="KW-0805">Transcription regulation</keyword>
<name>A0A8J3FWU1_9PSEU</name>
<gene>
    <name evidence="5" type="primary">phnF</name>
    <name evidence="5" type="ORF">GCM10012275_58790</name>
</gene>
<evidence type="ECO:0000259" key="4">
    <source>
        <dbReference type="PROSITE" id="PS50949"/>
    </source>
</evidence>
<evidence type="ECO:0000256" key="2">
    <source>
        <dbReference type="ARBA" id="ARBA00023125"/>
    </source>
</evidence>
<dbReference type="RefSeq" id="WP_189061687.1">
    <property type="nucleotide sequence ID" value="NZ_BMMK01000047.1"/>
</dbReference>
<dbReference type="InterPro" id="IPR028978">
    <property type="entry name" value="Chorismate_lyase_/UTRA_dom_sf"/>
</dbReference>
<feature type="domain" description="HTH gntR-type" evidence="4">
    <location>
        <begin position="8"/>
        <end position="76"/>
    </location>
</feature>
<dbReference type="SUPFAM" id="SSF64288">
    <property type="entry name" value="Chorismate lyase-like"/>
    <property type="match status" value="1"/>
</dbReference>
<dbReference type="Proteomes" id="UP000637578">
    <property type="component" value="Unassembled WGS sequence"/>
</dbReference>
<sequence length="250" mass="27131">MPTIERAEPPYLQVVRHIREQIKSGALKDGDPVPSAREIARTWGVALATATKALTTLRAEGLTRGVSGVGTIVQTKGALHHSAQDRSIAMHRTGKIYPPGHYAKIRTAALSPTPTHVADALGIREGTPAIRRQRTTYRADDTPISTSVSWFDGTLVAGAPLLLSTERIVQGTARYIEEQTGRLAVMTYVQHAAGFAAEDDAVELRIPVGSAVLMSRNRFVDTEGAVLEYGESTALPGHWVFYEYTNEEAE</sequence>
<keyword evidence="3" id="KW-0804">Transcription</keyword>
<evidence type="ECO:0000256" key="3">
    <source>
        <dbReference type="ARBA" id="ARBA00023163"/>
    </source>
</evidence>
<accession>A0A8J3FWU1</accession>
<evidence type="ECO:0000313" key="5">
    <source>
        <dbReference type="EMBL" id="GGM80383.1"/>
    </source>
</evidence>
<dbReference type="PANTHER" id="PTHR44846:SF17">
    <property type="entry name" value="GNTR-FAMILY TRANSCRIPTIONAL REGULATOR"/>
    <property type="match status" value="1"/>
</dbReference>
<dbReference type="InterPro" id="IPR036388">
    <property type="entry name" value="WH-like_DNA-bd_sf"/>
</dbReference>
<dbReference type="GO" id="GO:0045892">
    <property type="term" value="P:negative regulation of DNA-templated transcription"/>
    <property type="evidence" value="ECO:0007669"/>
    <property type="project" value="TreeGrafter"/>
</dbReference>
<dbReference type="EMBL" id="BMMK01000047">
    <property type="protein sequence ID" value="GGM80383.1"/>
    <property type="molecule type" value="Genomic_DNA"/>
</dbReference>
<dbReference type="PROSITE" id="PS50949">
    <property type="entry name" value="HTH_GNTR"/>
    <property type="match status" value="1"/>
</dbReference>
<comment type="caution">
    <text evidence="5">The sequence shown here is derived from an EMBL/GenBank/DDBJ whole genome shotgun (WGS) entry which is preliminary data.</text>
</comment>
<dbReference type="GO" id="GO:0003700">
    <property type="term" value="F:DNA-binding transcription factor activity"/>
    <property type="evidence" value="ECO:0007669"/>
    <property type="project" value="InterPro"/>
</dbReference>
<dbReference type="GO" id="GO:0003677">
    <property type="term" value="F:DNA binding"/>
    <property type="evidence" value="ECO:0007669"/>
    <property type="project" value="UniProtKB-KW"/>
</dbReference>
<dbReference type="InterPro" id="IPR011663">
    <property type="entry name" value="UTRA"/>
</dbReference>
<dbReference type="CDD" id="cd07377">
    <property type="entry name" value="WHTH_GntR"/>
    <property type="match status" value="1"/>
</dbReference>
<evidence type="ECO:0000256" key="1">
    <source>
        <dbReference type="ARBA" id="ARBA00023015"/>
    </source>
</evidence>
<proteinExistence type="predicted"/>
<dbReference type="InterPro" id="IPR050679">
    <property type="entry name" value="Bact_HTH_transcr_reg"/>
</dbReference>
<dbReference type="Gene3D" id="1.10.10.10">
    <property type="entry name" value="Winged helix-like DNA-binding domain superfamily/Winged helix DNA-binding domain"/>
    <property type="match status" value="1"/>
</dbReference>
<dbReference type="InterPro" id="IPR000524">
    <property type="entry name" value="Tscrpt_reg_HTH_GntR"/>
</dbReference>
<dbReference type="SMART" id="SM00866">
    <property type="entry name" value="UTRA"/>
    <property type="match status" value="1"/>
</dbReference>
<dbReference type="SMART" id="SM00345">
    <property type="entry name" value="HTH_GNTR"/>
    <property type="match status" value="1"/>
</dbReference>
<protein>
    <submittedName>
        <fullName evidence="5">GntR family transcriptional regulator</fullName>
    </submittedName>
</protein>
<dbReference type="Pfam" id="PF07702">
    <property type="entry name" value="UTRA"/>
    <property type="match status" value="1"/>
</dbReference>
<dbReference type="AlphaFoldDB" id="A0A8J3FWU1"/>
<reference evidence="5" key="2">
    <citation type="submission" date="2020-09" db="EMBL/GenBank/DDBJ databases">
        <authorList>
            <person name="Sun Q."/>
            <person name="Zhou Y."/>
        </authorList>
    </citation>
    <scope>NUCLEOTIDE SEQUENCE</scope>
    <source>
        <strain evidence="5">CGMCC 4.5737</strain>
    </source>
</reference>
<keyword evidence="6" id="KW-1185">Reference proteome</keyword>
<dbReference type="PANTHER" id="PTHR44846">
    <property type="entry name" value="MANNOSYL-D-GLYCERATE TRANSPORT/METABOLISM SYSTEM REPRESSOR MNGR-RELATED"/>
    <property type="match status" value="1"/>
</dbReference>
<dbReference type="Gene3D" id="3.40.1410.10">
    <property type="entry name" value="Chorismate lyase-like"/>
    <property type="match status" value="1"/>
</dbReference>
<dbReference type="InterPro" id="IPR036390">
    <property type="entry name" value="WH_DNA-bd_sf"/>
</dbReference>
<dbReference type="SUPFAM" id="SSF46785">
    <property type="entry name" value="Winged helix' DNA-binding domain"/>
    <property type="match status" value="1"/>
</dbReference>
<dbReference type="Pfam" id="PF00392">
    <property type="entry name" value="GntR"/>
    <property type="match status" value="1"/>
</dbReference>
<organism evidence="5 6">
    <name type="scientific">Longimycelium tulufanense</name>
    <dbReference type="NCBI Taxonomy" id="907463"/>
    <lineage>
        <taxon>Bacteria</taxon>
        <taxon>Bacillati</taxon>
        <taxon>Actinomycetota</taxon>
        <taxon>Actinomycetes</taxon>
        <taxon>Pseudonocardiales</taxon>
        <taxon>Pseudonocardiaceae</taxon>
        <taxon>Longimycelium</taxon>
    </lineage>
</organism>
<keyword evidence="2" id="KW-0238">DNA-binding</keyword>
<reference evidence="5" key="1">
    <citation type="journal article" date="2014" name="Int. J. Syst. Evol. Microbiol.">
        <title>Complete genome sequence of Corynebacterium casei LMG S-19264T (=DSM 44701T), isolated from a smear-ripened cheese.</title>
        <authorList>
            <consortium name="US DOE Joint Genome Institute (JGI-PGF)"/>
            <person name="Walter F."/>
            <person name="Albersmeier A."/>
            <person name="Kalinowski J."/>
            <person name="Ruckert C."/>
        </authorList>
    </citation>
    <scope>NUCLEOTIDE SEQUENCE</scope>
    <source>
        <strain evidence="5">CGMCC 4.5737</strain>
    </source>
</reference>